<dbReference type="OrthoDB" id="2433180at2"/>
<feature type="domain" description="Peptidase M14" evidence="9">
    <location>
        <begin position="42"/>
        <end position="361"/>
    </location>
</feature>
<dbReference type="GO" id="GO:0006508">
    <property type="term" value="P:proteolysis"/>
    <property type="evidence" value="ECO:0007669"/>
    <property type="project" value="UniProtKB-KW"/>
</dbReference>
<evidence type="ECO:0000256" key="7">
    <source>
        <dbReference type="PROSITE-ProRule" id="PRU01379"/>
    </source>
</evidence>
<dbReference type="InterPro" id="IPR000834">
    <property type="entry name" value="Peptidase_M14"/>
</dbReference>
<dbReference type="PANTHER" id="PTHR11705:SF143">
    <property type="entry name" value="SLL0236 PROTEIN"/>
    <property type="match status" value="1"/>
</dbReference>
<evidence type="ECO:0000256" key="4">
    <source>
        <dbReference type="ARBA" id="ARBA00022801"/>
    </source>
</evidence>
<dbReference type="Pfam" id="PF00246">
    <property type="entry name" value="Peptidase_M14"/>
    <property type="match status" value="1"/>
</dbReference>
<dbReference type="AlphaFoldDB" id="A0A2T4Z9H4"/>
<evidence type="ECO:0000256" key="5">
    <source>
        <dbReference type="ARBA" id="ARBA00022833"/>
    </source>
</evidence>
<dbReference type="PROSITE" id="PS52035">
    <property type="entry name" value="PEPTIDASE_M14"/>
    <property type="match status" value="1"/>
</dbReference>
<comment type="caution">
    <text evidence="10">The sequence shown here is derived from an EMBL/GenBank/DDBJ whole genome shotgun (WGS) entry which is preliminary data.</text>
</comment>
<keyword evidence="10" id="KW-0121">Carboxypeptidase</keyword>
<gene>
    <name evidence="10" type="ORF">C8J48_1136</name>
</gene>
<keyword evidence="11" id="KW-1185">Reference proteome</keyword>
<dbReference type="PANTHER" id="PTHR11705">
    <property type="entry name" value="PROTEASE FAMILY M14 CARBOXYPEPTIDASE A,B"/>
    <property type="match status" value="1"/>
</dbReference>
<comment type="cofactor">
    <cofactor evidence="1">
        <name>Zn(2+)</name>
        <dbReference type="ChEBI" id="CHEBI:29105"/>
    </cofactor>
</comment>
<protein>
    <submittedName>
        <fullName evidence="10">Zinc carboxypeptidase</fullName>
    </submittedName>
</protein>
<proteinExistence type="inferred from homology"/>
<evidence type="ECO:0000313" key="11">
    <source>
        <dbReference type="Proteomes" id="UP000241639"/>
    </source>
</evidence>
<evidence type="ECO:0000256" key="8">
    <source>
        <dbReference type="SAM" id="SignalP"/>
    </source>
</evidence>
<keyword evidence="5" id="KW-0862">Zinc</keyword>
<evidence type="ECO:0000259" key="9">
    <source>
        <dbReference type="PROSITE" id="PS52035"/>
    </source>
</evidence>
<evidence type="ECO:0000256" key="3">
    <source>
        <dbReference type="ARBA" id="ARBA00022670"/>
    </source>
</evidence>
<comment type="similarity">
    <text evidence="2 7">Belongs to the peptidase M14 family.</text>
</comment>
<dbReference type="EMBL" id="PZZP01000001">
    <property type="protein sequence ID" value="PTM58551.1"/>
    <property type="molecule type" value="Genomic_DNA"/>
</dbReference>
<dbReference type="GO" id="GO:0004181">
    <property type="term" value="F:metallocarboxypeptidase activity"/>
    <property type="evidence" value="ECO:0007669"/>
    <property type="project" value="InterPro"/>
</dbReference>
<accession>A0A2T4Z9H4</accession>
<evidence type="ECO:0000256" key="1">
    <source>
        <dbReference type="ARBA" id="ARBA00001947"/>
    </source>
</evidence>
<reference evidence="10 11" key="1">
    <citation type="submission" date="2018-04" db="EMBL/GenBank/DDBJ databases">
        <title>Genomic Encyclopedia of Archaeal and Bacterial Type Strains, Phase II (KMG-II): from individual species to whole genera.</title>
        <authorList>
            <person name="Goeker M."/>
        </authorList>
    </citation>
    <scope>NUCLEOTIDE SEQUENCE [LARGE SCALE GENOMIC DNA]</scope>
    <source>
        <strain evidence="10 11">DSM 45169</strain>
    </source>
</reference>
<dbReference type="SMART" id="SM00631">
    <property type="entry name" value="Zn_pept"/>
    <property type="match status" value="1"/>
</dbReference>
<dbReference type="Proteomes" id="UP000241639">
    <property type="component" value="Unassembled WGS sequence"/>
</dbReference>
<dbReference type="RefSeq" id="WP_107725346.1">
    <property type="nucleotide sequence ID" value="NZ_PZZP01000001.1"/>
</dbReference>
<evidence type="ECO:0000256" key="6">
    <source>
        <dbReference type="ARBA" id="ARBA00023049"/>
    </source>
</evidence>
<dbReference type="GO" id="GO:0005615">
    <property type="term" value="C:extracellular space"/>
    <property type="evidence" value="ECO:0007669"/>
    <property type="project" value="TreeGrafter"/>
</dbReference>
<dbReference type="Gene3D" id="3.40.630.10">
    <property type="entry name" value="Zn peptidases"/>
    <property type="match status" value="1"/>
</dbReference>
<keyword evidence="8" id="KW-0732">Signal</keyword>
<organism evidence="10 11">
    <name type="scientific">Desmospora activa DSM 45169</name>
    <dbReference type="NCBI Taxonomy" id="1121389"/>
    <lineage>
        <taxon>Bacteria</taxon>
        <taxon>Bacillati</taxon>
        <taxon>Bacillota</taxon>
        <taxon>Bacilli</taxon>
        <taxon>Bacillales</taxon>
        <taxon>Thermoactinomycetaceae</taxon>
        <taxon>Desmospora</taxon>
    </lineage>
</organism>
<keyword evidence="6" id="KW-0482">Metalloprotease</keyword>
<feature type="active site" description="Proton donor/acceptor" evidence="7">
    <location>
        <position position="341"/>
    </location>
</feature>
<feature type="signal peptide" evidence="8">
    <location>
        <begin position="1"/>
        <end position="23"/>
    </location>
</feature>
<name>A0A2T4Z9H4_9BACL</name>
<evidence type="ECO:0000313" key="10">
    <source>
        <dbReference type="EMBL" id="PTM58551.1"/>
    </source>
</evidence>
<keyword evidence="4" id="KW-0378">Hydrolase</keyword>
<evidence type="ECO:0000256" key="2">
    <source>
        <dbReference type="ARBA" id="ARBA00005988"/>
    </source>
</evidence>
<dbReference type="GO" id="GO:0008270">
    <property type="term" value="F:zinc ion binding"/>
    <property type="evidence" value="ECO:0007669"/>
    <property type="project" value="InterPro"/>
</dbReference>
<keyword evidence="3" id="KW-0645">Protease</keyword>
<dbReference type="SUPFAM" id="SSF53187">
    <property type="entry name" value="Zn-dependent exopeptidases"/>
    <property type="match status" value="1"/>
</dbReference>
<feature type="chain" id="PRO_5015424785" evidence="8">
    <location>
        <begin position="24"/>
        <end position="393"/>
    </location>
</feature>
<sequence length="393" mass="43733">MKRIMTLLLCLVLSLSLNSVVFAEKPDTQPGTPDNGNLNTSGFLSYDELVKALKQIEKNSQGRIEVEAAGTSNRGRTIHKATVGTGEKVVLITSQIHGNEPTGTQALVNLLQFLGSSNSPEAQKVRDEITLVAVPQMNPDAAEKERRGNDMTWDEVVQDFPQLAEVQPAWNYYTRTLQGHDYTQNPGFDVNRDYHPNLDYVPRAEDFPGSSSEPGWYITPESRIIRDIYKSLQNEYGQVDVYVDLHHQAPYYYVEGSDDLVTMSLSGKFVQDPSSPGSDYAEYADRYNFDFSRQLNVAAYQALRQGNSIFKNITLYPQDIDLPGTALGSFALNGSGAVLFEVRGQTQSMGQKMKGQLIKTVERGLHGILQSVASGEVYEIDPEAYDQIPQTDR</sequence>